<evidence type="ECO:0000259" key="1">
    <source>
        <dbReference type="PROSITE" id="PS50994"/>
    </source>
</evidence>
<dbReference type="KEGG" id="mgal:NCTC10186_00058"/>
<reference evidence="3 6" key="1">
    <citation type="submission" date="2019-01" db="EMBL/GenBank/DDBJ databases">
        <authorList>
            <consortium name="Pathogen Informatics"/>
        </authorList>
    </citation>
    <scope>NUCLEOTIDE SEQUENCE [LARGE SCALE GENOMIC DNA]</scope>
    <source>
        <strain evidence="3 6">NCTC10186</strain>
        <plasmid evidence="6">2</plasmid>
    </source>
</reference>
<dbReference type="InterPro" id="IPR001584">
    <property type="entry name" value="Integrase_cat-core"/>
</dbReference>
<protein>
    <submittedName>
        <fullName evidence="3">Integrase core domain</fullName>
    </submittedName>
</protein>
<dbReference type="GO" id="GO:0015074">
    <property type="term" value="P:DNA integration"/>
    <property type="evidence" value="ECO:0007669"/>
    <property type="project" value="InterPro"/>
</dbReference>
<dbReference type="RefSeq" id="WP_129724498.1">
    <property type="nucleotide sequence ID" value="NZ_LR215031.1"/>
</dbReference>
<gene>
    <name evidence="2" type="ORF">NCTC10186_00020</name>
    <name evidence="3" type="ORF">NCTC10186_00058</name>
    <name evidence="4" type="ORF">NCTC10186_00475</name>
    <name evidence="5" type="ORF">NCTC10186_00619</name>
</gene>
<feature type="domain" description="Integrase catalytic" evidence="1">
    <location>
        <begin position="234"/>
        <end position="416"/>
    </location>
</feature>
<dbReference type="PANTHER" id="PTHR46889:SF5">
    <property type="entry name" value="INTEGRASE PROTEIN"/>
    <property type="match status" value="1"/>
</dbReference>
<dbReference type="EMBL" id="LR215031">
    <property type="protein sequence ID" value="VEU72594.1"/>
    <property type="molecule type" value="Genomic_DNA"/>
</dbReference>
<evidence type="ECO:0000313" key="2">
    <source>
        <dbReference type="EMBL" id="VEU72556.1"/>
    </source>
</evidence>
<evidence type="ECO:0000313" key="6">
    <source>
        <dbReference type="Proteomes" id="UP000289862"/>
    </source>
</evidence>
<dbReference type="Gene3D" id="3.30.420.10">
    <property type="entry name" value="Ribonuclease H-like superfamily/Ribonuclease H"/>
    <property type="match status" value="1"/>
</dbReference>
<name>A0A449AYM0_9BACT</name>
<dbReference type="Proteomes" id="UP000289862">
    <property type="component" value="Chromosome"/>
</dbReference>
<dbReference type="PANTHER" id="PTHR46889">
    <property type="entry name" value="TRANSPOSASE INSF FOR INSERTION SEQUENCE IS3B-RELATED"/>
    <property type="match status" value="1"/>
</dbReference>
<proteinExistence type="predicted"/>
<keyword evidence="6" id="KW-1185">Reference proteome</keyword>
<dbReference type="Pfam" id="PF00665">
    <property type="entry name" value="rve"/>
    <property type="match status" value="1"/>
</dbReference>
<geneLocation type="plasmid" evidence="5 6">
    <name>2</name>
</geneLocation>
<dbReference type="KEGG" id="mgal:NCTC10186_00020"/>
<dbReference type="EMBL" id="LR215031">
    <property type="protein sequence ID" value="VEU72556.1"/>
    <property type="molecule type" value="Genomic_DNA"/>
</dbReference>
<dbReference type="SUPFAM" id="SSF53098">
    <property type="entry name" value="Ribonuclease H-like"/>
    <property type="match status" value="1"/>
</dbReference>
<evidence type="ECO:0000313" key="4">
    <source>
        <dbReference type="EMBL" id="VEU72988.1"/>
    </source>
</evidence>
<keyword evidence="5" id="KW-0614">Plasmid</keyword>
<dbReference type="Proteomes" id="UP000289862">
    <property type="component" value="Plasmid 2"/>
</dbReference>
<sequence length="419" mass="50367">MRLKQFTKEQKLKYIHIYQKEGFEIAIITFVEDFWERYQIIKQRKEGKHENPYRRAKALLKSWIKIYNFNMNNLESKSGKSKKPNSGRRKRVSINELCEEDRDLYQDIMEEILEERGVKQQEIFEKIRKRKEEKSKQFRNISKISLVLKLNRTSFYYSYSKKEKIDKKKYIDHELINWINLEAKNSNFVIGRDKLYQKYLLTHQKRISSYLFRLNYEFNQYKSRAYQKKKSKKNKEVKFSRIWASDLVQGNFKSNYFGEKLHADIKFIKTKEGMRFLHVITETFSNTVLNWTLSDIRDSASTIKLVQDTLDKHQIKPTIFHSDHGIEYANFAFSKFLKNVNTKQSMSPKGNSLANRPSEFIFALIQRELLDFYETDKMLDSEVNLIISKYFSWYNLERPQSNLNWKTPHGFLTHATLSV</sequence>
<dbReference type="KEGG" id="mgal:NCTC10186_00619"/>
<dbReference type="AlphaFoldDB" id="A0A449AYM0"/>
<evidence type="ECO:0000313" key="5">
    <source>
        <dbReference type="EMBL" id="VEU73131.1"/>
    </source>
</evidence>
<evidence type="ECO:0000313" key="3">
    <source>
        <dbReference type="EMBL" id="VEU72594.1"/>
    </source>
</evidence>
<accession>A0A449AYM0</accession>
<dbReference type="InterPro" id="IPR036397">
    <property type="entry name" value="RNaseH_sf"/>
</dbReference>
<dbReference type="KEGG" id="mgal:NCTC10186_00475"/>
<organism evidence="3 6">
    <name type="scientific">Mycoplasmopsis gallopavonis</name>
    <dbReference type="NCBI Taxonomy" id="76629"/>
    <lineage>
        <taxon>Bacteria</taxon>
        <taxon>Bacillati</taxon>
        <taxon>Mycoplasmatota</taxon>
        <taxon>Mycoplasmoidales</taxon>
        <taxon>Metamycoplasmataceae</taxon>
        <taxon>Mycoplasmopsis</taxon>
    </lineage>
</organism>
<dbReference type="EMBL" id="LR215031">
    <property type="protein sequence ID" value="VEU72988.1"/>
    <property type="molecule type" value="Genomic_DNA"/>
</dbReference>
<dbReference type="GO" id="GO:0003676">
    <property type="term" value="F:nucleic acid binding"/>
    <property type="evidence" value="ECO:0007669"/>
    <property type="project" value="InterPro"/>
</dbReference>
<dbReference type="EMBL" id="LR215032">
    <property type="protein sequence ID" value="VEU73131.1"/>
    <property type="molecule type" value="Genomic_DNA"/>
</dbReference>
<dbReference type="PROSITE" id="PS50994">
    <property type="entry name" value="INTEGRASE"/>
    <property type="match status" value="1"/>
</dbReference>
<dbReference type="InterPro" id="IPR012337">
    <property type="entry name" value="RNaseH-like_sf"/>
</dbReference>
<dbReference type="InterPro" id="IPR050900">
    <property type="entry name" value="Transposase_IS3/IS150/IS904"/>
</dbReference>